<protein>
    <submittedName>
        <fullName evidence="1">Uncharacterized protein</fullName>
    </submittedName>
</protein>
<evidence type="ECO:0000313" key="2">
    <source>
        <dbReference type="Proteomes" id="UP001152320"/>
    </source>
</evidence>
<dbReference type="Proteomes" id="UP001152320">
    <property type="component" value="Chromosome 13"/>
</dbReference>
<sequence length="265" mass="30328">MTVSQRTVPDRYSSSQKVQILPSSLLLAPPTTVFSFFLSRHKPSLLLPVVSWSWVIFSDCLFIKCSLLLDLSHFFGIPGYPKNSRKCNLQPQACKVTHQIKISLPRPGTVHPILQTKFYPSQRPKQSPNHLADRHAVQINPPFVTYDINTEAENITVCFGFLEGLFILLESPPNPLRAFASKGMTPTPHCSAVLCIDSFWWPSLTQMPFIELWRYPCRVSSIFQQAYLRLDYHWHSTVNPSIYPCMAFPERAHYEHDITILARSP</sequence>
<evidence type="ECO:0000313" key="1">
    <source>
        <dbReference type="EMBL" id="KAJ8031286.1"/>
    </source>
</evidence>
<dbReference type="EMBL" id="JAIZAY010000013">
    <property type="protein sequence ID" value="KAJ8031286.1"/>
    <property type="molecule type" value="Genomic_DNA"/>
</dbReference>
<organism evidence="1 2">
    <name type="scientific">Holothuria leucospilota</name>
    <name type="common">Black long sea cucumber</name>
    <name type="synonym">Mertensiothuria leucospilota</name>
    <dbReference type="NCBI Taxonomy" id="206669"/>
    <lineage>
        <taxon>Eukaryota</taxon>
        <taxon>Metazoa</taxon>
        <taxon>Echinodermata</taxon>
        <taxon>Eleutherozoa</taxon>
        <taxon>Echinozoa</taxon>
        <taxon>Holothuroidea</taxon>
        <taxon>Aspidochirotacea</taxon>
        <taxon>Aspidochirotida</taxon>
        <taxon>Holothuriidae</taxon>
        <taxon>Holothuria</taxon>
    </lineage>
</organism>
<gene>
    <name evidence="1" type="ORF">HOLleu_27969</name>
</gene>
<dbReference type="AlphaFoldDB" id="A0A9Q1BR59"/>
<accession>A0A9Q1BR59</accession>
<name>A0A9Q1BR59_HOLLE</name>
<comment type="caution">
    <text evidence="1">The sequence shown here is derived from an EMBL/GenBank/DDBJ whole genome shotgun (WGS) entry which is preliminary data.</text>
</comment>
<proteinExistence type="predicted"/>
<reference evidence="1" key="1">
    <citation type="submission" date="2021-10" db="EMBL/GenBank/DDBJ databases">
        <title>Tropical sea cucumber genome reveals ecological adaptation and Cuvierian tubules defense mechanism.</title>
        <authorList>
            <person name="Chen T."/>
        </authorList>
    </citation>
    <scope>NUCLEOTIDE SEQUENCE</scope>
    <source>
        <strain evidence="1">Nanhai2018</strain>
        <tissue evidence="1">Muscle</tissue>
    </source>
</reference>
<keyword evidence="2" id="KW-1185">Reference proteome</keyword>